<dbReference type="SUPFAM" id="SSF48264">
    <property type="entry name" value="Cytochrome P450"/>
    <property type="match status" value="1"/>
</dbReference>
<comment type="cofactor">
    <cofactor evidence="1 6">
        <name>heme</name>
        <dbReference type="ChEBI" id="CHEBI:30413"/>
    </cofactor>
</comment>
<dbReference type="EMBL" id="KN847041">
    <property type="protein sequence ID" value="KIW32454.1"/>
    <property type="molecule type" value="Genomic_DNA"/>
</dbReference>
<dbReference type="InterPro" id="IPR017972">
    <property type="entry name" value="Cyt_P450_CS"/>
</dbReference>
<evidence type="ECO:0000313" key="9">
    <source>
        <dbReference type="Proteomes" id="UP000054466"/>
    </source>
</evidence>
<dbReference type="PRINTS" id="PR00385">
    <property type="entry name" value="P450"/>
</dbReference>
<dbReference type="GO" id="GO:0016705">
    <property type="term" value="F:oxidoreductase activity, acting on paired donors, with incorporation or reduction of molecular oxygen"/>
    <property type="evidence" value="ECO:0007669"/>
    <property type="project" value="InterPro"/>
</dbReference>
<dbReference type="VEuPathDB" id="FungiDB:PV07_04000"/>
<evidence type="ECO:0000256" key="3">
    <source>
        <dbReference type="ARBA" id="ARBA00022723"/>
    </source>
</evidence>
<dbReference type="PANTHER" id="PTHR24305:SF232">
    <property type="entry name" value="P450, PUTATIVE (EUROFUNG)-RELATED"/>
    <property type="match status" value="1"/>
</dbReference>
<protein>
    <submittedName>
        <fullName evidence="8">Uncharacterized protein</fullName>
    </submittedName>
</protein>
<dbReference type="OrthoDB" id="3934656at2759"/>
<proteinExistence type="inferred from homology"/>
<dbReference type="GeneID" id="27343194"/>
<dbReference type="InterPro" id="IPR036396">
    <property type="entry name" value="Cyt_P450_sf"/>
</dbReference>
<dbReference type="PROSITE" id="PS00086">
    <property type="entry name" value="CYTOCHROME_P450"/>
    <property type="match status" value="1"/>
</dbReference>
<dbReference type="InterPro" id="IPR002401">
    <property type="entry name" value="Cyt_P450_E_grp-I"/>
</dbReference>
<dbReference type="STRING" id="569365.A0A0D2D9S7"/>
<feature type="binding site" description="axial binding residue" evidence="6">
    <location>
        <position position="463"/>
    </location>
    <ligand>
        <name>heme</name>
        <dbReference type="ChEBI" id="CHEBI:30413"/>
    </ligand>
    <ligandPart>
        <name>Fe</name>
        <dbReference type="ChEBI" id="CHEBI:18248"/>
    </ligandPart>
</feature>
<keyword evidence="4 7" id="KW-0560">Oxidoreductase</keyword>
<dbReference type="GO" id="GO:0004497">
    <property type="term" value="F:monooxygenase activity"/>
    <property type="evidence" value="ECO:0007669"/>
    <property type="project" value="UniProtKB-KW"/>
</dbReference>
<evidence type="ECO:0000256" key="6">
    <source>
        <dbReference type="PIRSR" id="PIRSR602401-1"/>
    </source>
</evidence>
<dbReference type="InterPro" id="IPR001128">
    <property type="entry name" value="Cyt_P450"/>
</dbReference>
<accession>A0A0D2D9S7</accession>
<dbReference type="PRINTS" id="PR00463">
    <property type="entry name" value="EP450I"/>
</dbReference>
<gene>
    <name evidence="8" type="ORF">PV07_04000</name>
</gene>
<dbReference type="PANTHER" id="PTHR24305">
    <property type="entry name" value="CYTOCHROME P450"/>
    <property type="match status" value="1"/>
</dbReference>
<sequence length="531" mass="59870">MLFSLSFSLWSVAIFLLATALFRYRRLCSIPGPLLASFTDLWRFSVTQYGGFSHTLKELHNQYGPLVRIGPNTVSVSDPAAVPMIHSMHGEFRKVCKVPTPASLLRLTPIRDVKAQSYTTLRALVNGRVLGTVIDILDEDEVSALKRAVGSAFAAKNLLDYEPDVDHALETLVQVLRKSRTATLFDVMQQFQVDFLLKAAFSKQTDYLETGRSVAPVSAYARLVHWGRWQSVPALEKLLFKSPLCWTWYSRQTAKPQAWTAMAIEEFNKRKYKADEGFVSDASEKPDLMAKYLDGRNRHKDRVSDETILRMISSTIAAGFDTSAFTMTAILYYLVKYPGAMKKLRSEIDEALNAGRLSPQPRFVETDRLDYLGAVIKETMRMQPFVRVPLEREVPPEGAEIAGTFLPGGTIVGVSVWNAHFDRTVFGKDADEFRPDRWLEPDHQRRLMMERTVLGFGAGKRVCIGRHIAELEMKKVIPRILLEFDVSIKSPHQLHCLAPSIHPVFPNPFLALHVDGPSMLRGRLPSLTVAF</sequence>
<evidence type="ECO:0000256" key="4">
    <source>
        <dbReference type="ARBA" id="ARBA00023002"/>
    </source>
</evidence>
<keyword evidence="3 6" id="KW-0479">Metal-binding</keyword>
<comment type="similarity">
    <text evidence="2 7">Belongs to the cytochrome P450 family.</text>
</comment>
<evidence type="ECO:0000256" key="7">
    <source>
        <dbReference type="RuleBase" id="RU000461"/>
    </source>
</evidence>
<dbReference type="HOGENOM" id="CLU_001570_14_0_1"/>
<dbReference type="Gene3D" id="1.10.630.10">
    <property type="entry name" value="Cytochrome P450"/>
    <property type="match status" value="1"/>
</dbReference>
<dbReference type="RefSeq" id="XP_016252670.1">
    <property type="nucleotide sequence ID" value="XM_016390768.1"/>
</dbReference>
<dbReference type="Pfam" id="PF00067">
    <property type="entry name" value="p450"/>
    <property type="match status" value="1"/>
</dbReference>
<evidence type="ECO:0000313" key="8">
    <source>
        <dbReference type="EMBL" id="KIW32454.1"/>
    </source>
</evidence>
<name>A0A0D2D9S7_9EURO</name>
<reference evidence="8 9" key="1">
    <citation type="submission" date="2015-01" db="EMBL/GenBank/DDBJ databases">
        <title>The Genome Sequence of Cladophialophora immunda CBS83496.</title>
        <authorList>
            <consortium name="The Broad Institute Genomics Platform"/>
            <person name="Cuomo C."/>
            <person name="de Hoog S."/>
            <person name="Gorbushina A."/>
            <person name="Stielow B."/>
            <person name="Teixiera M."/>
            <person name="Abouelleil A."/>
            <person name="Chapman S.B."/>
            <person name="Priest M."/>
            <person name="Young S.K."/>
            <person name="Wortman J."/>
            <person name="Nusbaum C."/>
            <person name="Birren B."/>
        </authorList>
    </citation>
    <scope>NUCLEOTIDE SEQUENCE [LARGE SCALE GENOMIC DNA]</scope>
    <source>
        <strain evidence="8 9">CBS 83496</strain>
    </source>
</reference>
<dbReference type="Proteomes" id="UP000054466">
    <property type="component" value="Unassembled WGS sequence"/>
</dbReference>
<dbReference type="InterPro" id="IPR050121">
    <property type="entry name" value="Cytochrome_P450_monoxygenase"/>
</dbReference>
<evidence type="ECO:0000256" key="5">
    <source>
        <dbReference type="ARBA" id="ARBA00023004"/>
    </source>
</evidence>
<keyword evidence="6 7" id="KW-0349">Heme</keyword>
<dbReference type="GO" id="GO:0005506">
    <property type="term" value="F:iron ion binding"/>
    <property type="evidence" value="ECO:0007669"/>
    <property type="project" value="InterPro"/>
</dbReference>
<evidence type="ECO:0000256" key="2">
    <source>
        <dbReference type="ARBA" id="ARBA00010617"/>
    </source>
</evidence>
<organism evidence="8 9">
    <name type="scientific">Cladophialophora immunda</name>
    <dbReference type="NCBI Taxonomy" id="569365"/>
    <lineage>
        <taxon>Eukaryota</taxon>
        <taxon>Fungi</taxon>
        <taxon>Dikarya</taxon>
        <taxon>Ascomycota</taxon>
        <taxon>Pezizomycotina</taxon>
        <taxon>Eurotiomycetes</taxon>
        <taxon>Chaetothyriomycetidae</taxon>
        <taxon>Chaetothyriales</taxon>
        <taxon>Herpotrichiellaceae</taxon>
        <taxon>Cladophialophora</taxon>
    </lineage>
</organism>
<keyword evidence="5 6" id="KW-0408">Iron</keyword>
<keyword evidence="7" id="KW-0503">Monooxygenase</keyword>
<dbReference type="AlphaFoldDB" id="A0A0D2D9S7"/>
<keyword evidence="9" id="KW-1185">Reference proteome</keyword>
<evidence type="ECO:0000256" key="1">
    <source>
        <dbReference type="ARBA" id="ARBA00001971"/>
    </source>
</evidence>
<dbReference type="GO" id="GO:0020037">
    <property type="term" value="F:heme binding"/>
    <property type="evidence" value="ECO:0007669"/>
    <property type="project" value="InterPro"/>
</dbReference>